<evidence type="ECO:0000256" key="6">
    <source>
        <dbReference type="RuleBase" id="RU000320"/>
    </source>
</evidence>
<accession>A0A1I3QSX8</accession>
<dbReference type="GO" id="GO:0048039">
    <property type="term" value="F:ubiquinone binding"/>
    <property type="evidence" value="ECO:0007669"/>
    <property type="project" value="TreeGrafter"/>
</dbReference>
<feature type="transmembrane region" description="Helical" evidence="7">
    <location>
        <begin position="359"/>
        <end position="377"/>
    </location>
</feature>
<dbReference type="InterPro" id="IPR003918">
    <property type="entry name" value="NADH_UbQ_OxRdtase"/>
</dbReference>
<name>A0A1I3QSX8_9PLAN</name>
<dbReference type="GO" id="GO:0008137">
    <property type="term" value="F:NADH dehydrogenase (ubiquinone) activity"/>
    <property type="evidence" value="ECO:0007669"/>
    <property type="project" value="InterPro"/>
</dbReference>
<dbReference type="EMBL" id="FOQD01000019">
    <property type="protein sequence ID" value="SFJ36351.1"/>
    <property type="molecule type" value="Genomic_DNA"/>
</dbReference>
<evidence type="ECO:0000256" key="2">
    <source>
        <dbReference type="ARBA" id="ARBA00009025"/>
    </source>
</evidence>
<feature type="transmembrane region" description="Helical" evidence="7">
    <location>
        <begin position="128"/>
        <end position="145"/>
    </location>
</feature>
<dbReference type="NCBIfam" id="TIGR01972">
    <property type="entry name" value="NDH_I_M"/>
    <property type="match status" value="1"/>
</dbReference>
<evidence type="ECO:0000256" key="3">
    <source>
        <dbReference type="ARBA" id="ARBA00022692"/>
    </source>
</evidence>
<feature type="transmembrane region" description="Helical" evidence="7">
    <location>
        <begin position="297"/>
        <end position="321"/>
    </location>
</feature>
<feature type="transmembrane region" description="Helical" evidence="7">
    <location>
        <begin position="151"/>
        <end position="171"/>
    </location>
</feature>
<evidence type="ECO:0000256" key="7">
    <source>
        <dbReference type="SAM" id="Phobius"/>
    </source>
</evidence>
<keyword evidence="4 7" id="KW-1133">Transmembrane helix</keyword>
<dbReference type="InterPro" id="IPR010227">
    <property type="entry name" value="NADH_Q_OxRdtase_chainM/4"/>
</dbReference>
<evidence type="ECO:0000313" key="10">
    <source>
        <dbReference type="Proteomes" id="UP000199518"/>
    </source>
</evidence>
<dbReference type="AlphaFoldDB" id="A0A1I3QSX8"/>
<keyword evidence="10" id="KW-1185">Reference proteome</keyword>
<feature type="transmembrane region" description="Helical" evidence="7">
    <location>
        <begin position="480"/>
        <end position="497"/>
    </location>
</feature>
<dbReference type="GO" id="GO:0003954">
    <property type="term" value="F:NADH dehydrogenase activity"/>
    <property type="evidence" value="ECO:0007669"/>
    <property type="project" value="TreeGrafter"/>
</dbReference>
<proteinExistence type="inferred from homology"/>
<evidence type="ECO:0000256" key="5">
    <source>
        <dbReference type="ARBA" id="ARBA00023136"/>
    </source>
</evidence>
<keyword evidence="5 7" id="KW-0472">Membrane</keyword>
<dbReference type="GO" id="GO:0042773">
    <property type="term" value="P:ATP synthesis coupled electron transport"/>
    <property type="evidence" value="ECO:0007669"/>
    <property type="project" value="InterPro"/>
</dbReference>
<keyword evidence="3 6" id="KW-0812">Transmembrane</keyword>
<feature type="transmembrane region" description="Helical" evidence="7">
    <location>
        <begin position="328"/>
        <end position="347"/>
    </location>
</feature>
<comment type="similarity">
    <text evidence="2">Belongs to the complex I subunit 4 family.</text>
</comment>
<feature type="domain" description="NADH:quinone oxidoreductase/Mrp antiporter transmembrane" evidence="8">
    <location>
        <begin position="148"/>
        <end position="445"/>
    </location>
</feature>
<sequence>MLLLVCVGLPVITAALLMLFRGSMAADTARWIALVGAVATMLASFALLAEFERLPVPIASANMPIQPRFEYQRPWFNASPNAPADKPGISLQLHLGLDGISMTMIVLTTILSVSSILISWEAIKERQVEYYAALLALQAGVIGVFCSFDLVLFYVFFEITLIPLFFLIAIWGGPQRRYAAVKFFLYTLFASLITLLGLVALVVQASKSGLATPTSLPALASWFHIHPLDPQMQLALFLMISAGFLVKVPVFPFHTWLPLAHVEAPTAGSVLLAGVLLKLGTYGFLRLCVPMFPEACLTVGIPMIGILSVIGIIYGSLCSLAQRDIKKLVAYSSVAHLGFCMLGIFALNAEGLAGGVLQMINHGLSTGALFLLVGMVYERYHTRQIDDLGGLAAKLPLLACCMVFISMASIGLPGLNGFTGEFLSLAGMFKRHPMYAVLGSTGVVLGAWYLLTMLQFVFFGPLKEPEHAEPNITDINLREMLALAPLAVLCLWIGVYPKPVLDMIRPDVEAMAALYPQPAAPVFPAPVEHAMNVPEHTGPAALVSQ</sequence>
<dbReference type="Proteomes" id="UP000199518">
    <property type="component" value="Unassembled WGS sequence"/>
</dbReference>
<organism evidence="9 10">
    <name type="scientific">Planctomicrobium piriforme</name>
    <dbReference type="NCBI Taxonomy" id="1576369"/>
    <lineage>
        <taxon>Bacteria</taxon>
        <taxon>Pseudomonadati</taxon>
        <taxon>Planctomycetota</taxon>
        <taxon>Planctomycetia</taxon>
        <taxon>Planctomycetales</taxon>
        <taxon>Planctomycetaceae</taxon>
        <taxon>Planctomicrobium</taxon>
    </lineage>
</organism>
<evidence type="ECO:0000256" key="1">
    <source>
        <dbReference type="ARBA" id="ARBA00004127"/>
    </source>
</evidence>
<dbReference type="STRING" id="1576369.SAMN05421753_11912"/>
<dbReference type="GO" id="GO:0012505">
    <property type="term" value="C:endomembrane system"/>
    <property type="evidence" value="ECO:0007669"/>
    <property type="project" value="UniProtKB-SubCell"/>
</dbReference>
<dbReference type="GO" id="GO:0015990">
    <property type="term" value="P:electron transport coupled proton transport"/>
    <property type="evidence" value="ECO:0007669"/>
    <property type="project" value="TreeGrafter"/>
</dbReference>
<feature type="transmembrane region" description="Helical" evidence="7">
    <location>
        <begin position="435"/>
        <end position="459"/>
    </location>
</feature>
<evidence type="ECO:0000259" key="8">
    <source>
        <dbReference type="Pfam" id="PF00361"/>
    </source>
</evidence>
<protein>
    <submittedName>
        <fullName evidence="9">NADH-quinone oxidoreductase subunit M</fullName>
    </submittedName>
</protein>
<feature type="transmembrane region" description="Helical" evidence="7">
    <location>
        <begin position="234"/>
        <end position="254"/>
    </location>
</feature>
<feature type="transmembrane region" description="Helical" evidence="7">
    <location>
        <begin position="397"/>
        <end position="415"/>
    </location>
</feature>
<gene>
    <name evidence="9" type="ORF">SAMN05421753_11912</name>
</gene>
<feature type="transmembrane region" description="Helical" evidence="7">
    <location>
        <begin position="266"/>
        <end position="285"/>
    </location>
</feature>
<dbReference type="PANTHER" id="PTHR43507:SF1">
    <property type="entry name" value="NADH-UBIQUINONE OXIDOREDUCTASE CHAIN 4"/>
    <property type="match status" value="1"/>
</dbReference>
<dbReference type="Pfam" id="PF00361">
    <property type="entry name" value="Proton_antipo_M"/>
    <property type="match status" value="1"/>
</dbReference>
<comment type="subcellular location">
    <subcellularLocation>
        <location evidence="1">Endomembrane system</location>
        <topology evidence="1">Multi-pass membrane protein</topology>
    </subcellularLocation>
    <subcellularLocation>
        <location evidence="6">Membrane</location>
        <topology evidence="6">Multi-pass membrane protein</topology>
    </subcellularLocation>
</comment>
<feature type="transmembrane region" description="Helical" evidence="7">
    <location>
        <begin position="183"/>
        <end position="203"/>
    </location>
</feature>
<dbReference type="GO" id="GO:0016020">
    <property type="term" value="C:membrane"/>
    <property type="evidence" value="ECO:0007669"/>
    <property type="project" value="UniProtKB-SubCell"/>
</dbReference>
<evidence type="ECO:0000256" key="4">
    <source>
        <dbReference type="ARBA" id="ARBA00022989"/>
    </source>
</evidence>
<evidence type="ECO:0000313" key="9">
    <source>
        <dbReference type="EMBL" id="SFJ36351.1"/>
    </source>
</evidence>
<dbReference type="PRINTS" id="PR01437">
    <property type="entry name" value="NUOXDRDTASE4"/>
</dbReference>
<reference evidence="10" key="1">
    <citation type="submission" date="2016-10" db="EMBL/GenBank/DDBJ databases">
        <authorList>
            <person name="Varghese N."/>
            <person name="Submissions S."/>
        </authorList>
    </citation>
    <scope>NUCLEOTIDE SEQUENCE [LARGE SCALE GENOMIC DNA]</scope>
    <source>
        <strain evidence="10">DSM 26348</strain>
    </source>
</reference>
<feature type="transmembrane region" description="Helical" evidence="7">
    <location>
        <begin position="100"/>
        <end position="121"/>
    </location>
</feature>
<dbReference type="PANTHER" id="PTHR43507">
    <property type="entry name" value="NADH-UBIQUINONE OXIDOREDUCTASE CHAIN 4"/>
    <property type="match status" value="1"/>
</dbReference>
<dbReference type="InterPro" id="IPR001750">
    <property type="entry name" value="ND/Mrp_TM"/>
</dbReference>